<comment type="subcellular location">
    <subcellularLocation>
        <location evidence="3">Cytoplasm</location>
    </subcellularLocation>
</comment>
<comment type="function">
    <text evidence="3">Required for maturation of urease via the functional incorporation of the urease nickel metallocenter.</text>
</comment>
<comment type="subunit">
    <text evidence="3">UreD, UreF and UreG form a complex that acts as a GTP-hydrolysis-dependent molecular chaperone, activating the urease apoprotein by helping to assemble the nickel containing metallocenter of UreC. The UreE protein probably delivers the nickel.</text>
</comment>
<dbReference type="InterPro" id="IPR038277">
    <property type="entry name" value="UreF_sf"/>
</dbReference>
<organism evidence="4 5">
    <name type="scientific">Mesorhizobium ventifaucium</name>
    <dbReference type="NCBI Taxonomy" id="666020"/>
    <lineage>
        <taxon>Bacteria</taxon>
        <taxon>Pseudomonadati</taxon>
        <taxon>Pseudomonadota</taxon>
        <taxon>Alphaproteobacteria</taxon>
        <taxon>Hyphomicrobiales</taxon>
        <taxon>Phyllobacteriaceae</taxon>
        <taxon>Mesorhizobium</taxon>
    </lineage>
</organism>
<gene>
    <name evidence="3 4" type="primary">ureF</name>
    <name evidence="4" type="ORF">MES4922_20089</name>
</gene>
<evidence type="ECO:0000256" key="2">
    <source>
        <dbReference type="ARBA" id="ARBA00023186"/>
    </source>
</evidence>
<keyword evidence="1 3" id="KW-0996">Nickel insertion</keyword>
<evidence type="ECO:0000313" key="4">
    <source>
        <dbReference type="EMBL" id="CAH2398414.1"/>
    </source>
</evidence>
<dbReference type="PANTHER" id="PTHR33620:SF1">
    <property type="entry name" value="UREASE ACCESSORY PROTEIN F"/>
    <property type="match status" value="1"/>
</dbReference>
<comment type="caution">
    <text evidence="4">The sequence shown here is derived from an EMBL/GenBank/DDBJ whole genome shotgun (WGS) entry which is preliminary data.</text>
</comment>
<protein>
    <recommendedName>
        <fullName evidence="3">Urease accessory protein UreF</fullName>
    </recommendedName>
</protein>
<name>A0ABN8JJV9_9HYPH</name>
<evidence type="ECO:0000256" key="3">
    <source>
        <dbReference type="HAMAP-Rule" id="MF_01385"/>
    </source>
</evidence>
<dbReference type="EMBL" id="CAKXZS010000012">
    <property type="protein sequence ID" value="CAH2398414.1"/>
    <property type="molecule type" value="Genomic_DNA"/>
</dbReference>
<evidence type="ECO:0000313" key="5">
    <source>
        <dbReference type="Proteomes" id="UP001152604"/>
    </source>
</evidence>
<proteinExistence type="inferred from homology"/>
<dbReference type="InterPro" id="IPR002639">
    <property type="entry name" value="UreF"/>
</dbReference>
<dbReference type="PIRSF" id="PIRSF009467">
    <property type="entry name" value="Ureas_acces_UreF"/>
    <property type="match status" value="1"/>
</dbReference>
<keyword evidence="5" id="KW-1185">Reference proteome</keyword>
<keyword evidence="3" id="KW-0963">Cytoplasm</keyword>
<dbReference type="Gene3D" id="1.10.4190.10">
    <property type="entry name" value="Urease accessory protein UreF"/>
    <property type="match status" value="1"/>
</dbReference>
<dbReference type="HAMAP" id="MF_01385">
    <property type="entry name" value="UreF"/>
    <property type="match status" value="1"/>
</dbReference>
<evidence type="ECO:0000256" key="1">
    <source>
        <dbReference type="ARBA" id="ARBA00022988"/>
    </source>
</evidence>
<dbReference type="PANTHER" id="PTHR33620">
    <property type="entry name" value="UREASE ACCESSORY PROTEIN F"/>
    <property type="match status" value="1"/>
</dbReference>
<reference evidence="4" key="1">
    <citation type="submission" date="2022-03" db="EMBL/GenBank/DDBJ databases">
        <authorList>
            <person name="Brunel B."/>
        </authorList>
    </citation>
    <scope>NUCLEOTIDE SEQUENCE</scope>
    <source>
        <strain evidence="4">STM4922sample</strain>
    </source>
</reference>
<dbReference type="Proteomes" id="UP001152604">
    <property type="component" value="Unassembled WGS sequence"/>
</dbReference>
<sequence>MTMTDQPSNIALLRLMAWLSPAFPVGGFSYSHGLEQAVHAGLVADSKDLAAWLETLVEIGSGWNDAVLFAESWRRAREGGDLDEIAALAEALAGSRERHAETMLQGAAFLKAASAWPCQVLDRLPAECPYCVAVGATAGGNAIALQDALSAFLQSFFSNLVQAAIRLGVVGQTGATALLAGFEPLALGVAARAAGSTLDDLGGCAFVSDVMAMKHETQYSRLFRS</sequence>
<keyword evidence="2 3" id="KW-0143">Chaperone</keyword>
<comment type="similarity">
    <text evidence="3">Belongs to the UreF family.</text>
</comment>
<accession>A0ABN8JJV9</accession>
<dbReference type="Pfam" id="PF01730">
    <property type="entry name" value="UreF"/>
    <property type="match status" value="1"/>
</dbReference>